<dbReference type="EMBL" id="CP000353">
    <property type="protein sequence ID" value="ABF12371.1"/>
    <property type="molecule type" value="Genomic_DNA"/>
</dbReference>
<proteinExistence type="inferred from homology"/>
<dbReference type="Proteomes" id="UP000002429">
    <property type="component" value="Plasmid megaplasmid"/>
</dbReference>
<dbReference type="Pfam" id="PF00378">
    <property type="entry name" value="ECH_1"/>
    <property type="match status" value="1"/>
</dbReference>
<dbReference type="InterPro" id="IPR029045">
    <property type="entry name" value="ClpP/crotonase-like_dom_sf"/>
</dbReference>
<dbReference type="HOGENOM" id="CLU_009834_7_0_4"/>
<reference evidence="3" key="1">
    <citation type="journal article" date="2010" name="PLoS ONE">
        <title>The complete genome sequence of Cupriavidus metallidurans strain CH34, a master survivalist in harsh and anthropogenic environments.</title>
        <authorList>
            <person name="Janssen P.J."/>
            <person name="Van Houdt R."/>
            <person name="Moors H."/>
            <person name="Monsieurs P."/>
            <person name="Morin N."/>
            <person name="Michaux A."/>
            <person name="Benotmane M.A."/>
            <person name="Leys N."/>
            <person name="Vallaeys T."/>
            <person name="Lapidus A."/>
            <person name="Monchy S."/>
            <person name="Medigue C."/>
            <person name="Taghavi S."/>
            <person name="McCorkle S."/>
            <person name="Dunn J."/>
            <person name="van der Lelie D."/>
            <person name="Mergeay M."/>
        </authorList>
    </citation>
    <scope>NUCLEOTIDE SEQUENCE [LARGE SCALE GENOMIC DNA]</scope>
    <source>
        <strain evidence="3">ATCC 43123 / DSM 2839 / NBRC 102507 / CH34</strain>
    </source>
</reference>
<dbReference type="AlphaFoldDB" id="Q1LBV5"/>
<accession>Q1LBV5</accession>
<dbReference type="GO" id="GO:0004300">
    <property type="term" value="F:enoyl-CoA hydratase activity"/>
    <property type="evidence" value="ECO:0007669"/>
    <property type="project" value="UniProtKB-EC"/>
</dbReference>
<name>Q1LBV5_CUPMC</name>
<keyword evidence="2" id="KW-0456">Lyase</keyword>
<dbReference type="GO" id="GO:0016853">
    <property type="term" value="F:isomerase activity"/>
    <property type="evidence" value="ECO:0007669"/>
    <property type="project" value="InterPro"/>
</dbReference>
<dbReference type="SUPFAM" id="SSF52096">
    <property type="entry name" value="ClpP/crotonase"/>
    <property type="match status" value="1"/>
</dbReference>
<sequence>MTWDSFTLSVEDHVAHLVLNRPEKRNALSRAFWTELPQAVQALDDGAQARVILISSTGPYFSSGIDIAMLGSLRPDMKGPDAERRARLIGPLTRYEGIVAFQRSFSSLEQCRLPVIAAVQGGCIGAGLDLLSACCIRYATSDAFFSVYEINVGMPADMGTLPRLTRFLPEGVVRELAYTGRRMDAREAHFRGLVNEVFDDHNSLLDKAKSVAREIASKAPIAIAGTKRLINYGRDHSTADTLDHVALWIAGMNPSEQILDAARANAGRASANFADLPVRTQFQKSE</sequence>
<comment type="similarity">
    <text evidence="1">Belongs to the enoyl-CoA hydratase/isomerase family.</text>
</comment>
<dbReference type="InterPro" id="IPR045002">
    <property type="entry name" value="Ech1-like"/>
</dbReference>
<dbReference type="RefSeq" id="WP_011519914.1">
    <property type="nucleotide sequence ID" value="NC_007974.2"/>
</dbReference>
<evidence type="ECO:0000313" key="2">
    <source>
        <dbReference type="EMBL" id="ABF12371.1"/>
    </source>
</evidence>
<dbReference type="EC" id="4.2.1.17" evidence="2"/>
<dbReference type="Gene3D" id="1.10.12.10">
    <property type="entry name" value="Lyase 2-enoyl-coa Hydratase, Chain A, domain 2"/>
    <property type="match status" value="1"/>
</dbReference>
<dbReference type="UniPathway" id="UPA00659"/>
<keyword evidence="3" id="KW-1185">Reference proteome</keyword>
<gene>
    <name evidence="2" type="ordered locus">Rmet_5512</name>
</gene>
<organism evidence="2 3">
    <name type="scientific">Cupriavidus metallidurans (strain ATCC 43123 / DSM 2839 / NBRC 102507 / CH34)</name>
    <name type="common">Ralstonia metallidurans</name>
    <dbReference type="NCBI Taxonomy" id="266264"/>
    <lineage>
        <taxon>Bacteria</taxon>
        <taxon>Pseudomonadati</taxon>
        <taxon>Pseudomonadota</taxon>
        <taxon>Betaproteobacteria</taxon>
        <taxon>Burkholderiales</taxon>
        <taxon>Burkholderiaceae</taxon>
        <taxon>Cupriavidus</taxon>
    </lineage>
</organism>
<evidence type="ECO:0000313" key="3">
    <source>
        <dbReference type="Proteomes" id="UP000002429"/>
    </source>
</evidence>
<dbReference type="eggNOG" id="COG1024">
    <property type="taxonomic scope" value="Bacteria"/>
</dbReference>
<dbReference type="Gene3D" id="3.90.226.10">
    <property type="entry name" value="2-enoyl-CoA Hydratase, Chain A, domain 1"/>
    <property type="match status" value="1"/>
</dbReference>
<dbReference type="InterPro" id="IPR001753">
    <property type="entry name" value="Enoyl-CoA_hydra/iso"/>
</dbReference>
<dbReference type="KEGG" id="rme:Rmet_5512"/>
<evidence type="ECO:0000256" key="1">
    <source>
        <dbReference type="ARBA" id="ARBA00005254"/>
    </source>
</evidence>
<protein>
    <submittedName>
        <fullName evidence="2">Enoyl-CoA hydratase/isomerase</fullName>
        <ecNumber evidence="2">4.2.1.17</ecNumber>
    </submittedName>
</protein>
<dbReference type="InterPro" id="IPR014748">
    <property type="entry name" value="Enoyl-CoA_hydra_C"/>
</dbReference>
<keyword evidence="2" id="KW-0614">Plasmid</keyword>
<dbReference type="PANTHER" id="PTHR43149">
    <property type="entry name" value="ENOYL-COA HYDRATASE"/>
    <property type="match status" value="1"/>
</dbReference>
<geneLocation type="plasmid" evidence="2 3">
    <name>megaplasmid</name>
</geneLocation>
<dbReference type="CDD" id="cd06558">
    <property type="entry name" value="crotonase-like"/>
    <property type="match status" value="1"/>
</dbReference>
<dbReference type="GO" id="GO:0006635">
    <property type="term" value="P:fatty acid beta-oxidation"/>
    <property type="evidence" value="ECO:0007669"/>
    <property type="project" value="UniProtKB-UniPathway"/>
</dbReference>